<keyword evidence="3 6" id="KW-0732">Signal</keyword>
<dbReference type="Gene3D" id="1.25.40.390">
    <property type="match status" value="1"/>
</dbReference>
<evidence type="ECO:0000259" key="8">
    <source>
        <dbReference type="Pfam" id="PF14322"/>
    </source>
</evidence>
<dbReference type="PROSITE" id="PS51257">
    <property type="entry name" value="PROKAR_LIPOPROTEIN"/>
    <property type="match status" value="1"/>
</dbReference>
<name>A0ABP9AS73_9SPHI</name>
<evidence type="ECO:0000313" key="10">
    <source>
        <dbReference type="Proteomes" id="UP001501411"/>
    </source>
</evidence>
<dbReference type="InterPro" id="IPR012944">
    <property type="entry name" value="SusD_RagB_dom"/>
</dbReference>
<evidence type="ECO:0000313" key="9">
    <source>
        <dbReference type="EMBL" id="GAA4785168.1"/>
    </source>
</evidence>
<evidence type="ECO:0000256" key="1">
    <source>
        <dbReference type="ARBA" id="ARBA00004442"/>
    </source>
</evidence>
<evidence type="ECO:0000256" key="3">
    <source>
        <dbReference type="ARBA" id="ARBA00022729"/>
    </source>
</evidence>
<dbReference type="EMBL" id="BAABIQ010000005">
    <property type="protein sequence ID" value="GAA4785168.1"/>
    <property type="molecule type" value="Genomic_DNA"/>
</dbReference>
<keyword evidence="4" id="KW-0472">Membrane</keyword>
<feature type="chain" id="PRO_5046928915" evidence="6">
    <location>
        <begin position="25"/>
        <end position="495"/>
    </location>
</feature>
<comment type="subcellular location">
    <subcellularLocation>
        <location evidence="1">Cell outer membrane</location>
    </subcellularLocation>
</comment>
<dbReference type="SUPFAM" id="SSF48452">
    <property type="entry name" value="TPR-like"/>
    <property type="match status" value="1"/>
</dbReference>
<dbReference type="InterPro" id="IPR011990">
    <property type="entry name" value="TPR-like_helical_dom_sf"/>
</dbReference>
<dbReference type="RefSeq" id="WP_345230739.1">
    <property type="nucleotide sequence ID" value="NZ_BAABIQ010000005.1"/>
</dbReference>
<keyword evidence="10" id="KW-1185">Reference proteome</keyword>
<feature type="signal peptide" evidence="6">
    <location>
        <begin position="1"/>
        <end position="24"/>
    </location>
</feature>
<organism evidence="9 10">
    <name type="scientific">Olivibacter ginsenosidimutans</name>
    <dbReference type="NCBI Taxonomy" id="1176537"/>
    <lineage>
        <taxon>Bacteria</taxon>
        <taxon>Pseudomonadati</taxon>
        <taxon>Bacteroidota</taxon>
        <taxon>Sphingobacteriia</taxon>
        <taxon>Sphingobacteriales</taxon>
        <taxon>Sphingobacteriaceae</taxon>
        <taxon>Olivibacter</taxon>
    </lineage>
</organism>
<evidence type="ECO:0000256" key="2">
    <source>
        <dbReference type="ARBA" id="ARBA00006275"/>
    </source>
</evidence>
<comment type="similarity">
    <text evidence="2">Belongs to the SusD family.</text>
</comment>
<comment type="caution">
    <text evidence="9">The sequence shown here is derived from an EMBL/GenBank/DDBJ whole genome shotgun (WGS) entry which is preliminary data.</text>
</comment>
<evidence type="ECO:0000256" key="4">
    <source>
        <dbReference type="ARBA" id="ARBA00023136"/>
    </source>
</evidence>
<dbReference type="InterPro" id="IPR033985">
    <property type="entry name" value="SusD-like_N"/>
</dbReference>
<dbReference type="Pfam" id="PF07980">
    <property type="entry name" value="SusD_RagB"/>
    <property type="match status" value="1"/>
</dbReference>
<reference evidence="10" key="1">
    <citation type="journal article" date="2019" name="Int. J. Syst. Evol. Microbiol.">
        <title>The Global Catalogue of Microorganisms (GCM) 10K type strain sequencing project: providing services to taxonomists for standard genome sequencing and annotation.</title>
        <authorList>
            <consortium name="The Broad Institute Genomics Platform"/>
            <consortium name="The Broad Institute Genome Sequencing Center for Infectious Disease"/>
            <person name="Wu L."/>
            <person name="Ma J."/>
        </authorList>
    </citation>
    <scope>NUCLEOTIDE SEQUENCE [LARGE SCALE GENOMIC DNA]</scope>
    <source>
        <strain evidence="10">JCM 18200</strain>
    </source>
</reference>
<feature type="domain" description="RagB/SusD" evidence="7">
    <location>
        <begin position="347"/>
        <end position="451"/>
    </location>
</feature>
<protein>
    <submittedName>
        <fullName evidence="9">RagB/SusD family nutrient uptake outer membrane protein</fullName>
    </submittedName>
</protein>
<gene>
    <name evidence="9" type="ORF">GCM10023231_11230</name>
</gene>
<sequence>MKKITKYIGAILSILLLSACSKYLDVNPDMRAELSSVDDIKALLVTAYPSGCYATMTETASDNVEDKGAGAEGIANRIENESIFKFEDNNGTDQDYPNFYWNNAYTAIAAANTALHYIDGLSKSQQTPYLPYKGEALLCRAYAHFMLVALYAKTYNPATAATDIGVPYVTEPETTVQPNYSRGTVASVYEKIEQDLTEGLSLISDDAYTVPKYHFTKGAAHAFATRFYLFKQEYQQVIDHANLVYTDGFGPNLRPWRTEYNQLSLDQLFLRYTSSNDKANLLLLDNTTWYARYYRTYRFGVTYSKISRIYGSNVTGGTLNLGWYYYGGNTDNIGTTKFDEYFVYSSIADNIGQGHLMWPALTAEEALFNRAEANVALGNTNAALTDLTLFASKRVSGYNASQHAVTLTKVQSFYDIQDPKESVTQAILDLKRYEFLQEGMRWFDILRHGLTVTHEVLDGVNGNVVETITVASDDPRRQFQLPEEAALAGIELNPR</sequence>
<evidence type="ECO:0000256" key="5">
    <source>
        <dbReference type="ARBA" id="ARBA00023237"/>
    </source>
</evidence>
<keyword evidence="5" id="KW-0998">Cell outer membrane</keyword>
<proteinExistence type="inferred from homology"/>
<dbReference type="Proteomes" id="UP001501411">
    <property type="component" value="Unassembled WGS sequence"/>
</dbReference>
<evidence type="ECO:0000256" key="6">
    <source>
        <dbReference type="SAM" id="SignalP"/>
    </source>
</evidence>
<feature type="domain" description="SusD-like N-terminal" evidence="8">
    <location>
        <begin position="22"/>
        <end position="229"/>
    </location>
</feature>
<accession>A0ABP9AS73</accession>
<dbReference type="Pfam" id="PF14322">
    <property type="entry name" value="SusD-like_3"/>
    <property type="match status" value="1"/>
</dbReference>
<evidence type="ECO:0000259" key="7">
    <source>
        <dbReference type="Pfam" id="PF07980"/>
    </source>
</evidence>